<dbReference type="RefSeq" id="WP_092560188.1">
    <property type="nucleotide sequence ID" value="NZ_FOYZ01000005.1"/>
</dbReference>
<evidence type="ECO:0000256" key="1">
    <source>
        <dbReference type="SAM" id="Phobius"/>
    </source>
</evidence>
<keyword evidence="1" id="KW-0812">Transmembrane</keyword>
<accession>A0A1I6JFD9</accession>
<feature type="transmembrane region" description="Helical" evidence="1">
    <location>
        <begin position="62"/>
        <end position="80"/>
    </location>
</feature>
<name>A0A1I6JFD9_9FIRM</name>
<dbReference type="Proteomes" id="UP000199659">
    <property type="component" value="Unassembled WGS sequence"/>
</dbReference>
<sequence>MKLNNRIAKLVKKAAVIYYMAAFTFSKTYVVKAEGEASEGGGFKSSKLATGTVNLINDLSNWLLILVPSIGLTCALYFFIRKSAANEQEQHQWDKRLKITFGCIVGGTVASAMISTITGYYK</sequence>
<protein>
    <submittedName>
        <fullName evidence="2">Uncharacterized protein</fullName>
    </submittedName>
</protein>
<dbReference type="AlphaFoldDB" id="A0A1I6JFD9"/>
<keyword evidence="3" id="KW-1185">Reference proteome</keyword>
<feature type="transmembrane region" description="Helical" evidence="1">
    <location>
        <begin position="101"/>
        <end position="121"/>
    </location>
</feature>
<gene>
    <name evidence="2" type="ORF">SAMN05661086_01630</name>
</gene>
<dbReference type="STRING" id="37658.SAMN05661086_01630"/>
<dbReference type="EMBL" id="FOYZ01000005">
    <property type="protein sequence ID" value="SFR77584.1"/>
    <property type="molecule type" value="Genomic_DNA"/>
</dbReference>
<keyword evidence="1" id="KW-1133">Transmembrane helix</keyword>
<evidence type="ECO:0000313" key="2">
    <source>
        <dbReference type="EMBL" id="SFR77584.1"/>
    </source>
</evidence>
<keyword evidence="1" id="KW-0472">Membrane</keyword>
<dbReference type="OrthoDB" id="2062658at2"/>
<organism evidence="2 3">
    <name type="scientific">Anaeromicropila populeti</name>
    <dbReference type="NCBI Taxonomy" id="37658"/>
    <lineage>
        <taxon>Bacteria</taxon>
        <taxon>Bacillati</taxon>
        <taxon>Bacillota</taxon>
        <taxon>Clostridia</taxon>
        <taxon>Lachnospirales</taxon>
        <taxon>Lachnospiraceae</taxon>
        <taxon>Anaeromicropila</taxon>
    </lineage>
</organism>
<proteinExistence type="predicted"/>
<evidence type="ECO:0000313" key="3">
    <source>
        <dbReference type="Proteomes" id="UP000199659"/>
    </source>
</evidence>
<reference evidence="2 3" key="1">
    <citation type="submission" date="2016-10" db="EMBL/GenBank/DDBJ databases">
        <authorList>
            <person name="de Groot N.N."/>
        </authorList>
    </citation>
    <scope>NUCLEOTIDE SEQUENCE [LARGE SCALE GENOMIC DNA]</scope>
    <source>
        <strain evidence="2 3">743A</strain>
    </source>
</reference>